<reference evidence="2 3" key="1">
    <citation type="submission" date="2019-10" db="EMBL/GenBank/DDBJ databases">
        <title>Alcanivorax sp.PA15-N-34 draft genome sequence.</title>
        <authorList>
            <person name="Liao X."/>
            <person name="Shao Z."/>
        </authorList>
    </citation>
    <scope>NUCLEOTIDE SEQUENCE [LARGE SCALE GENOMIC DNA]</scope>
    <source>
        <strain evidence="2 3">PA15-N-34</strain>
    </source>
</reference>
<dbReference type="SMART" id="SM00563">
    <property type="entry name" value="PlsC"/>
    <property type="match status" value="1"/>
</dbReference>
<dbReference type="GO" id="GO:0016746">
    <property type="term" value="F:acyltransferase activity"/>
    <property type="evidence" value="ECO:0007669"/>
    <property type="project" value="UniProtKB-KW"/>
</dbReference>
<dbReference type="SUPFAM" id="SSF69593">
    <property type="entry name" value="Glycerol-3-phosphate (1)-acyltransferase"/>
    <property type="match status" value="1"/>
</dbReference>
<evidence type="ECO:0000313" key="3">
    <source>
        <dbReference type="Proteomes" id="UP000469421"/>
    </source>
</evidence>
<proteinExistence type="predicted"/>
<feature type="domain" description="Phospholipid/glycerol acyltransferase" evidence="1">
    <location>
        <begin position="43"/>
        <end position="160"/>
    </location>
</feature>
<accession>A0A6N7M191</accession>
<dbReference type="CDD" id="cd07987">
    <property type="entry name" value="LPLAT_MGAT-like"/>
    <property type="match status" value="1"/>
</dbReference>
<keyword evidence="2" id="KW-0808">Transferase</keyword>
<keyword evidence="3" id="KW-1185">Reference proteome</keyword>
<dbReference type="PANTHER" id="PTHR22753:SF14">
    <property type="entry name" value="MONOACYLGLYCEROL_DIACYLGLYCEROL O-ACYLTRANSFERASE"/>
    <property type="match status" value="1"/>
</dbReference>
<evidence type="ECO:0000313" key="2">
    <source>
        <dbReference type="EMBL" id="MQX54030.1"/>
    </source>
</evidence>
<name>A0A6N7M191_9GAMM</name>
<dbReference type="GO" id="GO:0016020">
    <property type="term" value="C:membrane"/>
    <property type="evidence" value="ECO:0007669"/>
    <property type="project" value="TreeGrafter"/>
</dbReference>
<dbReference type="Proteomes" id="UP000469421">
    <property type="component" value="Unassembled WGS sequence"/>
</dbReference>
<protein>
    <submittedName>
        <fullName evidence="2">Acyltransferase</fullName>
    </submittedName>
</protein>
<dbReference type="InterPro" id="IPR002123">
    <property type="entry name" value="Plipid/glycerol_acylTrfase"/>
</dbReference>
<comment type="caution">
    <text evidence="2">The sequence shown here is derived from an EMBL/GenBank/DDBJ whole genome shotgun (WGS) entry which is preliminary data.</text>
</comment>
<dbReference type="AlphaFoldDB" id="A0A6N7M191"/>
<organism evidence="2 3">
    <name type="scientific">Alcanivorax sediminis</name>
    <dbReference type="NCBI Taxonomy" id="2663008"/>
    <lineage>
        <taxon>Bacteria</taxon>
        <taxon>Pseudomonadati</taxon>
        <taxon>Pseudomonadota</taxon>
        <taxon>Gammaproteobacteria</taxon>
        <taxon>Oceanospirillales</taxon>
        <taxon>Alcanivoracaceae</taxon>
        <taxon>Alcanivorax</taxon>
    </lineage>
</organism>
<dbReference type="Pfam" id="PF01553">
    <property type="entry name" value="Acyltransferase"/>
    <property type="match status" value="1"/>
</dbReference>
<keyword evidence="2" id="KW-0012">Acyltransferase</keyword>
<evidence type="ECO:0000259" key="1">
    <source>
        <dbReference type="SMART" id="SM00563"/>
    </source>
</evidence>
<dbReference type="PANTHER" id="PTHR22753">
    <property type="entry name" value="TRANSMEMBRANE PROTEIN 68"/>
    <property type="match status" value="1"/>
</dbReference>
<gene>
    <name evidence="2" type="ORF">GFN93_12285</name>
</gene>
<sequence>MTLKSSTFTPPSLKSLDKRLRVQRWYFAPRLRGSENVDPQRPSLFVGNHGLYGLIDSPLFVAELYRETGVYPRALGDHFHFQIPGWGPLLERFGAVDGTPENCQALMESGQHILVFPGGGREVAMRKGEEHRLVWKQRTGFARMAIAHGYDIIPFASAGCDYTYDVLFDGEAFKTSRLGQRVLKNGRVNNILRDGDLFMPLGRGVGPTLVPRPEPFWFQIGKPIRTDRWAGRAGDKDACWELREEVASSIECMLAELEHDRADARHKGWRKWFLKD</sequence>
<dbReference type="EMBL" id="WIRE01000001">
    <property type="protein sequence ID" value="MQX54030.1"/>
    <property type="molecule type" value="Genomic_DNA"/>
</dbReference>